<reference evidence="2 3" key="1">
    <citation type="journal article" date="2014" name="Genome Announc.">
        <title>Trypanosoma cruzi Clone Dm28c Draft Genome Sequence.</title>
        <authorList>
            <person name="Grisard E.C."/>
            <person name="Teixeira S.M."/>
            <person name="de Almeida L.G."/>
            <person name="Stoco P.H."/>
            <person name="Gerber A.L."/>
            <person name="Talavera-Lopez C."/>
            <person name="Lima O.C."/>
            <person name="Andersson B."/>
            <person name="de Vasconcelos A.T."/>
        </authorList>
    </citation>
    <scope>NUCLEOTIDE SEQUENCE [LARGE SCALE GENOMIC DNA]</scope>
    <source>
        <strain evidence="2 3">Dm28c</strain>
    </source>
</reference>
<evidence type="ECO:0000313" key="2">
    <source>
        <dbReference type="EMBL" id="ESS60354.1"/>
    </source>
</evidence>
<dbReference type="AlphaFoldDB" id="V5AYP2"/>
<dbReference type="EMBL" id="AYLP01000493">
    <property type="protein sequence ID" value="ESS60354.1"/>
    <property type="molecule type" value="Genomic_DNA"/>
</dbReference>
<comment type="caution">
    <text evidence="2">The sequence shown here is derived from an EMBL/GenBank/DDBJ whole genome shotgun (WGS) entry which is preliminary data.</text>
</comment>
<feature type="region of interest" description="Disordered" evidence="1">
    <location>
        <begin position="62"/>
        <end position="82"/>
    </location>
</feature>
<dbReference type="Proteomes" id="UP000017861">
    <property type="component" value="Unassembled WGS sequence"/>
</dbReference>
<evidence type="ECO:0000313" key="3">
    <source>
        <dbReference type="Proteomes" id="UP000017861"/>
    </source>
</evidence>
<gene>
    <name evidence="2" type="ORF">TCDM_12129</name>
</gene>
<protein>
    <submittedName>
        <fullName evidence="2">Uncharacterized protein</fullName>
    </submittedName>
</protein>
<feature type="compositionally biased region" description="Polar residues" evidence="1">
    <location>
        <begin position="62"/>
        <end position="80"/>
    </location>
</feature>
<proteinExistence type="predicted"/>
<feature type="region of interest" description="Disordered" evidence="1">
    <location>
        <begin position="124"/>
        <end position="166"/>
    </location>
</feature>
<evidence type="ECO:0000256" key="1">
    <source>
        <dbReference type="SAM" id="MobiDB-lite"/>
    </source>
</evidence>
<dbReference type="VEuPathDB" id="TriTrypDB:TCDM_12129"/>
<name>V5AYP2_TRYCR</name>
<accession>V5AYP2</accession>
<sequence>MDERISTAIHSEWHYHPRRSHSQQQLTHTDTRNETEEQCTGNTQRLPPATGVTAGVLFVTRQRTPSNTEQRPHTKQQQTGCKAAKPHFAAIKRCHRSFYYFLPAHAPQPPQAHITPHRRKIPRRQIHSKRDTSARAAAGREAIRTRTMQSPTPLTGCAPPTSHPQHVEKTYRSLPISLLTRAAAARPCACVRHSMSVWACVFVSAYTCKAAVRHKRLQRKAMTKREANRTHANYSYHHAHAHNPQNGCTQPQHK</sequence>
<organism evidence="2 3">
    <name type="scientific">Trypanosoma cruzi Dm28c</name>
    <dbReference type="NCBI Taxonomy" id="1416333"/>
    <lineage>
        <taxon>Eukaryota</taxon>
        <taxon>Discoba</taxon>
        <taxon>Euglenozoa</taxon>
        <taxon>Kinetoplastea</taxon>
        <taxon>Metakinetoplastina</taxon>
        <taxon>Trypanosomatida</taxon>
        <taxon>Trypanosomatidae</taxon>
        <taxon>Trypanosoma</taxon>
        <taxon>Schizotrypanum</taxon>
    </lineage>
</organism>